<dbReference type="RefSeq" id="WP_192905851.1">
    <property type="nucleotide sequence ID" value="NZ_JADBFD010000022.1"/>
</dbReference>
<evidence type="ECO:0000256" key="4">
    <source>
        <dbReference type="ARBA" id="ARBA00022833"/>
    </source>
</evidence>
<sequence length="165" mass="18197">MGTLQTIFGTDDAAAKTIRLRSLRPVYERQVIREGAPGYLTSTRFNSPSQVHEVFSDLENETKEHFIALHLDGKNRVICFDRISVGSLNQSIVHPREVFKGAMLSSAAALILIHNHPSGDTTPSREDLEITKRLVAAGELVGIRVLDHIIIGASSYLSFVEKGLM</sequence>
<keyword evidence="8" id="KW-1185">Reference proteome</keyword>
<dbReference type="EMBL" id="JADBFD010000022">
    <property type="protein sequence ID" value="MBE2889136.1"/>
    <property type="molecule type" value="Genomic_DNA"/>
</dbReference>
<evidence type="ECO:0000256" key="1">
    <source>
        <dbReference type="ARBA" id="ARBA00022670"/>
    </source>
</evidence>
<dbReference type="NCBIfam" id="TIGR00608">
    <property type="entry name" value="radc"/>
    <property type="match status" value="1"/>
</dbReference>
<organism evidence="7 8">
    <name type="scientific">Geobacter anodireducens</name>
    <dbReference type="NCBI Taxonomy" id="1340425"/>
    <lineage>
        <taxon>Bacteria</taxon>
        <taxon>Pseudomonadati</taxon>
        <taxon>Thermodesulfobacteriota</taxon>
        <taxon>Desulfuromonadia</taxon>
        <taxon>Geobacterales</taxon>
        <taxon>Geobacteraceae</taxon>
        <taxon>Geobacter</taxon>
    </lineage>
</organism>
<protein>
    <submittedName>
        <fullName evidence="7">DNA repair protein RadC</fullName>
    </submittedName>
</protein>
<gene>
    <name evidence="7" type="primary">radC</name>
    <name evidence="7" type="ORF">IIE05_14315</name>
</gene>
<keyword evidence="2" id="KW-0479">Metal-binding</keyword>
<dbReference type="InterPro" id="IPR001405">
    <property type="entry name" value="UPF0758"/>
</dbReference>
<evidence type="ECO:0000256" key="5">
    <source>
        <dbReference type="ARBA" id="ARBA00023049"/>
    </source>
</evidence>
<reference evidence="7 8" key="1">
    <citation type="submission" date="2020-10" db="EMBL/GenBank/DDBJ databases">
        <title>Investigation of anaerobic biodegradation of phenanthrene by a sulfate-dependent Geobacter anodireducens strain PheS2.</title>
        <authorList>
            <person name="Zhang Z."/>
        </authorList>
    </citation>
    <scope>NUCLEOTIDE SEQUENCE [LARGE SCALE GENOMIC DNA]</scope>
    <source>
        <strain evidence="7 8">PheS2</strain>
    </source>
</reference>
<feature type="domain" description="MPN" evidence="6">
    <location>
        <begin position="44"/>
        <end position="165"/>
    </location>
</feature>
<evidence type="ECO:0000256" key="3">
    <source>
        <dbReference type="ARBA" id="ARBA00022801"/>
    </source>
</evidence>
<evidence type="ECO:0000259" key="6">
    <source>
        <dbReference type="PROSITE" id="PS50249"/>
    </source>
</evidence>
<keyword evidence="4" id="KW-0862">Zinc</keyword>
<dbReference type="Gene3D" id="3.40.140.10">
    <property type="entry name" value="Cytidine Deaminase, domain 2"/>
    <property type="match status" value="1"/>
</dbReference>
<dbReference type="Pfam" id="PF04002">
    <property type="entry name" value="RadC"/>
    <property type="match status" value="1"/>
</dbReference>
<dbReference type="PANTHER" id="PTHR30471:SF3">
    <property type="entry name" value="UPF0758 PROTEIN YEES-RELATED"/>
    <property type="match status" value="1"/>
</dbReference>
<dbReference type="InterPro" id="IPR025657">
    <property type="entry name" value="RadC_JAB"/>
</dbReference>
<keyword evidence="1" id="KW-0645">Protease</keyword>
<dbReference type="PANTHER" id="PTHR30471">
    <property type="entry name" value="DNA REPAIR PROTEIN RADC"/>
    <property type="match status" value="1"/>
</dbReference>
<dbReference type="Proteomes" id="UP000618926">
    <property type="component" value="Unassembled WGS sequence"/>
</dbReference>
<accession>A0ABR9NXZ3</accession>
<evidence type="ECO:0000313" key="8">
    <source>
        <dbReference type="Proteomes" id="UP000618926"/>
    </source>
</evidence>
<dbReference type="PROSITE" id="PS01302">
    <property type="entry name" value="UPF0758"/>
    <property type="match status" value="1"/>
</dbReference>
<comment type="caution">
    <text evidence="7">The sequence shown here is derived from an EMBL/GenBank/DDBJ whole genome shotgun (WGS) entry which is preliminary data.</text>
</comment>
<dbReference type="InterPro" id="IPR020891">
    <property type="entry name" value="UPF0758_CS"/>
</dbReference>
<dbReference type="PROSITE" id="PS50249">
    <property type="entry name" value="MPN"/>
    <property type="match status" value="1"/>
</dbReference>
<name>A0ABR9NXZ3_9BACT</name>
<dbReference type="CDD" id="cd08071">
    <property type="entry name" value="MPN_DUF2466"/>
    <property type="match status" value="1"/>
</dbReference>
<dbReference type="InterPro" id="IPR037518">
    <property type="entry name" value="MPN"/>
</dbReference>
<evidence type="ECO:0000256" key="2">
    <source>
        <dbReference type="ARBA" id="ARBA00022723"/>
    </source>
</evidence>
<proteinExistence type="predicted"/>
<evidence type="ECO:0000313" key="7">
    <source>
        <dbReference type="EMBL" id="MBE2889136.1"/>
    </source>
</evidence>
<keyword evidence="5" id="KW-0482">Metalloprotease</keyword>
<keyword evidence="3" id="KW-0378">Hydrolase</keyword>